<dbReference type="PANTHER" id="PTHR13161">
    <property type="entry name" value="SPLICING FACTOR SUPPRESSOR OF WHITE APRICOT"/>
    <property type="match status" value="1"/>
</dbReference>
<dbReference type="FunFam" id="1.10.10.790:FF:000003">
    <property type="entry name" value="Splicing factor, suppressor of white-apricot homolog"/>
    <property type="match status" value="1"/>
</dbReference>
<protein>
    <recommendedName>
        <fullName evidence="12">Splicing factor, suppressor of white-apricot homolog</fullName>
    </recommendedName>
    <alternativeName>
        <fullName evidence="14">Splicing factor, arginine/serine-rich 8</fullName>
    </alternativeName>
    <alternativeName>
        <fullName evidence="13">Suppressor of white apricot protein homolog</fullName>
    </alternativeName>
</protein>
<evidence type="ECO:0000256" key="4">
    <source>
        <dbReference type="ARBA" id="ARBA00022664"/>
    </source>
</evidence>
<dbReference type="Proteomes" id="UP000228934">
    <property type="component" value="Unassembled WGS sequence"/>
</dbReference>
<evidence type="ECO:0000256" key="3">
    <source>
        <dbReference type="ARBA" id="ARBA00022553"/>
    </source>
</evidence>
<evidence type="ECO:0000313" key="17">
    <source>
        <dbReference type="Proteomes" id="UP000228934"/>
    </source>
</evidence>
<accession>A0A2G9SKI9</accession>
<evidence type="ECO:0000256" key="13">
    <source>
        <dbReference type="ARBA" id="ARBA00078360"/>
    </source>
</evidence>
<dbReference type="EMBL" id="KV924721">
    <property type="protein sequence ID" value="PIO39901.1"/>
    <property type="molecule type" value="Genomic_DNA"/>
</dbReference>
<organism evidence="16 17">
    <name type="scientific">Aquarana catesbeiana</name>
    <name type="common">American bullfrog</name>
    <name type="synonym">Rana catesbeiana</name>
    <dbReference type="NCBI Taxonomy" id="8400"/>
    <lineage>
        <taxon>Eukaryota</taxon>
        <taxon>Metazoa</taxon>
        <taxon>Chordata</taxon>
        <taxon>Craniata</taxon>
        <taxon>Vertebrata</taxon>
        <taxon>Euteleostomi</taxon>
        <taxon>Amphibia</taxon>
        <taxon>Batrachia</taxon>
        <taxon>Anura</taxon>
        <taxon>Neobatrachia</taxon>
        <taxon>Ranoidea</taxon>
        <taxon>Ranidae</taxon>
        <taxon>Aquarana</taxon>
    </lineage>
</organism>
<proteinExistence type="predicted"/>
<evidence type="ECO:0000259" key="15">
    <source>
        <dbReference type="PROSITE" id="PS50128"/>
    </source>
</evidence>
<dbReference type="AlphaFoldDB" id="A0A2G9SKI9"/>
<gene>
    <name evidence="16" type="ORF">AB205_0216170</name>
</gene>
<evidence type="ECO:0000256" key="1">
    <source>
        <dbReference type="ARBA" id="ARBA00004123"/>
    </source>
</evidence>
<evidence type="ECO:0000256" key="9">
    <source>
        <dbReference type="ARBA" id="ARBA00023163"/>
    </source>
</evidence>
<dbReference type="GO" id="GO:0000395">
    <property type="term" value="P:mRNA 5'-splice site recognition"/>
    <property type="evidence" value="ECO:0007669"/>
    <property type="project" value="TreeGrafter"/>
</dbReference>
<keyword evidence="2" id="KW-0678">Repressor</keyword>
<keyword evidence="9" id="KW-0804">Transcription</keyword>
<dbReference type="PANTHER" id="PTHR13161:SF15">
    <property type="entry name" value="SPLICING FACTOR, SUPPRESSOR OF WHITE-APRICOT HOMOLOG"/>
    <property type="match status" value="1"/>
</dbReference>
<keyword evidence="11" id="KW-0539">Nucleus</keyword>
<evidence type="ECO:0000256" key="2">
    <source>
        <dbReference type="ARBA" id="ARBA00022491"/>
    </source>
</evidence>
<dbReference type="Gene3D" id="1.10.10.790">
    <property type="entry name" value="Surp module"/>
    <property type="match status" value="1"/>
</dbReference>
<evidence type="ECO:0000256" key="7">
    <source>
        <dbReference type="ARBA" id="ARBA00022990"/>
    </source>
</evidence>
<evidence type="ECO:0000256" key="6">
    <source>
        <dbReference type="ARBA" id="ARBA00022884"/>
    </source>
</evidence>
<comment type="subcellular location">
    <subcellularLocation>
        <location evidence="1">Nucleus</location>
    </subcellularLocation>
</comment>
<evidence type="ECO:0000313" key="16">
    <source>
        <dbReference type="EMBL" id="PIO39901.1"/>
    </source>
</evidence>
<keyword evidence="10" id="KW-0508">mRNA splicing</keyword>
<evidence type="ECO:0000256" key="12">
    <source>
        <dbReference type="ARBA" id="ARBA00068355"/>
    </source>
</evidence>
<evidence type="ECO:0000256" key="10">
    <source>
        <dbReference type="ARBA" id="ARBA00023187"/>
    </source>
</evidence>
<dbReference type="OrthoDB" id="5836667at2759"/>
<dbReference type="SMART" id="SM00648">
    <property type="entry name" value="SWAP"/>
    <property type="match status" value="1"/>
</dbReference>
<keyword evidence="5" id="KW-0677">Repeat</keyword>
<reference evidence="17" key="1">
    <citation type="journal article" date="2017" name="Nat. Commun.">
        <title>The North American bullfrog draft genome provides insight into hormonal regulation of long noncoding RNA.</title>
        <authorList>
            <person name="Hammond S.A."/>
            <person name="Warren R.L."/>
            <person name="Vandervalk B.P."/>
            <person name="Kucuk E."/>
            <person name="Khan H."/>
            <person name="Gibb E.A."/>
            <person name="Pandoh P."/>
            <person name="Kirk H."/>
            <person name="Zhao Y."/>
            <person name="Jones M."/>
            <person name="Mungall A.J."/>
            <person name="Coope R."/>
            <person name="Pleasance S."/>
            <person name="Moore R.A."/>
            <person name="Holt R.A."/>
            <person name="Round J.M."/>
            <person name="Ohora S."/>
            <person name="Walle B.V."/>
            <person name="Veldhoen N."/>
            <person name="Helbing C.C."/>
            <person name="Birol I."/>
        </authorList>
    </citation>
    <scope>NUCLEOTIDE SEQUENCE [LARGE SCALE GENOMIC DNA]</scope>
</reference>
<dbReference type="InterPro" id="IPR035967">
    <property type="entry name" value="SWAP/Surp_sf"/>
</dbReference>
<dbReference type="InterPro" id="IPR000061">
    <property type="entry name" value="Surp"/>
</dbReference>
<sequence>MLPDGTYCFAPPPPGMDASACYSSIPAGENATKEAAISPQSTILPPLSSSDDSNKVPAGLSATSTLAPVVAIIPPPPDIQPVIDKLAQYVARNGIKFETSVRAKNDSRFDFLQPWHQYNPYYEFKKQFFMQKEGILLSQVLLVVVHIV</sequence>
<evidence type="ECO:0000256" key="8">
    <source>
        <dbReference type="ARBA" id="ARBA00023015"/>
    </source>
</evidence>
<dbReference type="InterPro" id="IPR040397">
    <property type="entry name" value="SWAP"/>
</dbReference>
<keyword evidence="17" id="KW-1185">Reference proteome</keyword>
<dbReference type="GO" id="GO:0003723">
    <property type="term" value="F:RNA binding"/>
    <property type="evidence" value="ECO:0007669"/>
    <property type="project" value="UniProtKB-KW"/>
</dbReference>
<keyword evidence="6" id="KW-0694">RNA-binding</keyword>
<dbReference type="Pfam" id="PF01805">
    <property type="entry name" value="Surp"/>
    <property type="match status" value="1"/>
</dbReference>
<keyword evidence="4" id="KW-0507">mRNA processing</keyword>
<evidence type="ECO:0000256" key="14">
    <source>
        <dbReference type="ARBA" id="ARBA00079562"/>
    </source>
</evidence>
<dbReference type="GO" id="GO:0005634">
    <property type="term" value="C:nucleus"/>
    <property type="evidence" value="ECO:0007669"/>
    <property type="project" value="UniProtKB-SubCell"/>
</dbReference>
<name>A0A2G9SKI9_AQUCT</name>
<keyword evidence="8" id="KW-0805">Transcription regulation</keyword>
<feature type="domain" description="SURP motif" evidence="15">
    <location>
        <begin position="82"/>
        <end position="122"/>
    </location>
</feature>
<dbReference type="PROSITE" id="PS50128">
    <property type="entry name" value="SURP"/>
    <property type="match status" value="1"/>
</dbReference>
<evidence type="ECO:0000256" key="11">
    <source>
        <dbReference type="ARBA" id="ARBA00023242"/>
    </source>
</evidence>
<evidence type="ECO:0000256" key="5">
    <source>
        <dbReference type="ARBA" id="ARBA00022737"/>
    </source>
</evidence>
<keyword evidence="7" id="KW-0007">Acetylation</keyword>
<dbReference type="SUPFAM" id="SSF109905">
    <property type="entry name" value="Surp module (SWAP domain)"/>
    <property type="match status" value="1"/>
</dbReference>
<keyword evidence="3" id="KW-0597">Phosphoprotein</keyword>